<organism evidence="1 2">
    <name type="scientific">Parabacteroides distasonis</name>
    <dbReference type="NCBI Taxonomy" id="823"/>
    <lineage>
        <taxon>Bacteria</taxon>
        <taxon>Pseudomonadati</taxon>
        <taxon>Bacteroidota</taxon>
        <taxon>Bacteroidia</taxon>
        <taxon>Bacteroidales</taxon>
        <taxon>Tannerellaceae</taxon>
        <taxon>Parabacteroides</taxon>
    </lineage>
</organism>
<comment type="caution">
    <text evidence="1">The sequence shown here is derived from an EMBL/GenBank/DDBJ whole genome shotgun (WGS) entry which is preliminary data.</text>
</comment>
<sequence>MRSILFFICLIFTFGGQAQEEEKSHMWKVELSGALNNNSAWEVEPSVTYLPIPYVGITMGLLFCNTIEKDSYTGFSRDNQWFWDSDESNPGCHFFALRPAIQLVTPAFKFGKDKDTGLSLVVSPGLTIPLPVNQEFNISYVPNTPGVWIPQKFDHIKNKGGKSLFYHIKSMLSLDIDQQYIFSLGYIFSNFDLYSGGRNFVVEGKRLSMPRIRFMHSFFLSIGYRF</sequence>
<evidence type="ECO:0008006" key="3">
    <source>
        <dbReference type="Google" id="ProtNLM"/>
    </source>
</evidence>
<dbReference type="AlphaFoldDB" id="A0A1Y4IL20"/>
<protein>
    <recommendedName>
        <fullName evidence="3">Outer membrane protein beta-barrel domain-containing protein</fullName>
    </recommendedName>
</protein>
<evidence type="ECO:0000313" key="2">
    <source>
        <dbReference type="Proteomes" id="UP000195950"/>
    </source>
</evidence>
<evidence type="ECO:0000313" key="1">
    <source>
        <dbReference type="EMBL" id="OUP21024.1"/>
    </source>
</evidence>
<proteinExistence type="predicted"/>
<accession>A0A1Y4IL20</accession>
<gene>
    <name evidence="1" type="ORF">B5F32_04200</name>
</gene>
<dbReference type="Proteomes" id="UP000195950">
    <property type="component" value="Unassembled WGS sequence"/>
</dbReference>
<name>A0A1Y4IL20_PARDI</name>
<reference evidence="2" key="1">
    <citation type="submission" date="2017-04" db="EMBL/GenBank/DDBJ databases">
        <title>Function of individual gut microbiota members based on whole genome sequencing of pure cultures obtained from chicken caecum.</title>
        <authorList>
            <person name="Medvecky M."/>
            <person name="Cejkova D."/>
            <person name="Polansky O."/>
            <person name="Karasova D."/>
            <person name="Kubasova T."/>
            <person name="Cizek A."/>
            <person name="Rychlik I."/>
        </authorList>
    </citation>
    <scope>NUCLEOTIDE SEQUENCE [LARGE SCALE GENOMIC DNA]</scope>
    <source>
        <strain evidence="2">An199</strain>
    </source>
</reference>
<dbReference type="EMBL" id="NFJX01000003">
    <property type="protein sequence ID" value="OUP21024.1"/>
    <property type="molecule type" value="Genomic_DNA"/>
</dbReference>
<dbReference type="RefSeq" id="WP_009017460.1">
    <property type="nucleotide sequence ID" value="NZ_CACRUW010000023.1"/>
</dbReference>